<reference evidence="8 9" key="1">
    <citation type="submission" date="2024-03" db="EMBL/GenBank/DDBJ databases">
        <title>Actinomycetospora sp. OC33-EN07, a novel actinomycete isolated from wild orchid (Aerides multiflora).</title>
        <authorList>
            <person name="Suriyachadkun C."/>
        </authorList>
    </citation>
    <scope>NUCLEOTIDE SEQUENCE [LARGE SCALE GENOMIC DNA]</scope>
    <source>
        <strain evidence="8 9">OC33-EN07</strain>
    </source>
</reference>
<dbReference type="Pfam" id="PF04542">
    <property type="entry name" value="Sigma70_r2"/>
    <property type="match status" value="1"/>
</dbReference>
<comment type="similarity">
    <text evidence="1">Belongs to the sigma-70 factor family. ECF subfamily.</text>
</comment>
<dbReference type="PANTHER" id="PTHR43133:SF8">
    <property type="entry name" value="RNA POLYMERASE SIGMA FACTOR HI_1459-RELATED"/>
    <property type="match status" value="1"/>
</dbReference>
<keyword evidence="5" id="KW-0804">Transcription</keyword>
<dbReference type="RefSeq" id="WP_337705190.1">
    <property type="nucleotide sequence ID" value="NZ_JBBEGM010000009.1"/>
</dbReference>
<sequence>MLSTPRSAGAAGVTLDPTDRFLVDRARGGDRDAYAALVHRHRERVYRTALQVLGSPADADDVTQDVVIHLATALVRFDGTASFTTWLHRVVVNRCLNHRRARRPTGEITESAHPHVRGPEHAVVTAAEVAAGLRALAALPDDLRVPFVLVQLEEMSYRQAAAVIGVSEATLRGRLARARRRLAAAMTEWSPAAPAAPRSVPAAG</sequence>
<evidence type="ECO:0000256" key="4">
    <source>
        <dbReference type="ARBA" id="ARBA00023125"/>
    </source>
</evidence>
<evidence type="ECO:0000259" key="6">
    <source>
        <dbReference type="Pfam" id="PF04542"/>
    </source>
</evidence>
<evidence type="ECO:0000313" key="8">
    <source>
        <dbReference type="EMBL" id="MEJ2863830.1"/>
    </source>
</evidence>
<name>A0ABU8M912_9PSEU</name>
<keyword evidence="3" id="KW-0731">Sigma factor</keyword>
<keyword evidence="2" id="KW-0805">Transcription regulation</keyword>
<dbReference type="InterPro" id="IPR014284">
    <property type="entry name" value="RNA_pol_sigma-70_dom"/>
</dbReference>
<organism evidence="8 9">
    <name type="scientific">Actinomycetospora flava</name>
    <dbReference type="NCBI Taxonomy" id="3129232"/>
    <lineage>
        <taxon>Bacteria</taxon>
        <taxon>Bacillati</taxon>
        <taxon>Actinomycetota</taxon>
        <taxon>Actinomycetes</taxon>
        <taxon>Pseudonocardiales</taxon>
        <taxon>Pseudonocardiaceae</taxon>
        <taxon>Actinomycetospora</taxon>
    </lineage>
</organism>
<accession>A0ABU8M912</accession>
<evidence type="ECO:0000256" key="1">
    <source>
        <dbReference type="ARBA" id="ARBA00010641"/>
    </source>
</evidence>
<evidence type="ECO:0000256" key="5">
    <source>
        <dbReference type="ARBA" id="ARBA00023163"/>
    </source>
</evidence>
<comment type="caution">
    <text evidence="8">The sequence shown here is derived from an EMBL/GenBank/DDBJ whole genome shotgun (WGS) entry which is preliminary data.</text>
</comment>
<dbReference type="PANTHER" id="PTHR43133">
    <property type="entry name" value="RNA POLYMERASE ECF-TYPE SIGMA FACTO"/>
    <property type="match status" value="1"/>
</dbReference>
<dbReference type="NCBIfam" id="TIGR02937">
    <property type="entry name" value="sigma70-ECF"/>
    <property type="match status" value="1"/>
</dbReference>
<keyword evidence="9" id="KW-1185">Reference proteome</keyword>
<dbReference type="SUPFAM" id="SSF88946">
    <property type="entry name" value="Sigma2 domain of RNA polymerase sigma factors"/>
    <property type="match status" value="1"/>
</dbReference>
<evidence type="ECO:0000256" key="2">
    <source>
        <dbReference type="ARBA" id="ARBA00023015"/>
    </source>
</evidence>
<evidence type="ECO:0000256" key="3">
    <source>
        <dbReference type="ARBA" id="ARBA00023082"/>
    </source>
</evidence>
<dbReference type="SUPFAM" id="SSF88659">
    <property type="entry name" value="Sigma3 and sigma4 domains of RNA polymerase sigma factors"/>
    <property type="match status" value="1"/>
</dbReference>
<dbReference type="Pfam" id="PF08281">
    <property type="entry name" value="Sigma70_r4_2"/>
    <property type="match status" value="1"/>
</dbReference>
<dbReference type="InterPro" id="IPR007627">
    <property type="entry name" value="RNA_pol_sigma70_r2"/>
</dbReference>
<keyword evidence="4" id="KW-0238">DNA-binding</keyword>
<dbReference type="EMBL" id="JBBEGM010000009">
    <property type="protein sequence ID" value="MEJ2863830.1"/>
    <property type="molecule type" value="Genomic_DNA"/>
</dbReference>
<feature type="domain" description="RNA polymerase sigma-70 region 2" evidence="6">
    <location>
        <begin position="37"/>
        <end position="103"/>
    </location>
</feature>
<gene>
    <name evidence="8" type="ORF">WCD58_21915</name>
</gene>
<protein>
    <submittedName>
        <fullName evidence="8">RNA polymerase sigma factor</fullName>
    </submittedName>
</protein>
<feature type="domain" description="RNA polymerase sigma factor 70 region 4 type 2" evidence="7">
    <location>
        <begin position="133"/>
        <end position="182"/>
    </location>
</feature>
<dbReference type="InterPro" id="IPR013324">
    <property type="entry name" value="RNA_pol_sigma_r3/r4-like"/>
</dbReference>
<proteinExistence type="inferred from homology"/>
<dbReference type="InterPro" id="IPR036388">
    <property type="entry name" value="WH-like_DNA-bd_sf"/>
</dbReference>
<dbReference type="Gene3D" id="1.10.1740.10">
    <property type="match status" value="1"/>
</dbReference>
<dbReference type="InterPro" id="IPR013325">
    <property type="entry name" value="RNA_pol_sigma_r2"/>
</dbReference>
<evidence type="ECO:0000313" key="9">
    <source>
        <dbReference type="Proteomes" id="UP001369736"/>
    </source>
</evidence>
<evidence type="ECO:0000259" key="7">
    <source>
        <dbReference type="Pfam" id="PF08281"/>
    </source>
</evidence>
<dbReference type="Proteomes" id="UP001369736">
    <property type="component" value="Unassembled WGS sequence"/>
</dbReference>
<dbReference type="InterPro" id="IPR013249">
    <property type="entry name" value="RNA_pol_sigma70_r4_t2"/>
</dbReference>
<dbReference type="Gene3D" id="1.10.10.10">
    <property type="entry name" value="Winged helix-like DNA-binding domain superfamily/Winged helix DNA-binding domain"/>
    <property type="match status" value="1"/>
</dbReference>
<dbReference type="InterPro" id="IPR039425">
    <property type="entry name" value="RNA_pol_sigma-70-like"/>
</dbReference>